<dbReference type="PANTHER" id="PTHR43394:SF1">
    <property type="entry name" value="ATP-BINDING CASSETTE SUB-FAMILY B MEMBER 10, MITOCHONDRIAL"/>
    <property type="match status" value="1"/>
</dbReference>
<dbReference type="InterPro" id="IPR017871">
    <property type="entry name" value="ABC_transporter-like_CS"/>
</dbReference>
<gene>
    <name evidence="12" type="ORF">SAMN05216244_3369</name>
</gene>
<dbReference type="OrthoDB" id="9770415at2"/>
<feature type="domain" description="ABC transmembrane type-1" evidence="11">
    <location>
        <begin position="21"/>
        <end position="304"/>
    </location>
</feature>
<dbReference type="GO" id="GO:0005886">
    <property type="term" value="C:plasma membrane"/>
    <property type="evidence" value="ECO:0007669"/>
    <property type="project" value="UniProtKB-SubCell"/>
</dbReference>
<dbReference type="GO" id="GO:0016887">
    <property type="term" value="F:ATP hydrolysis activity"/>
    <property type="evidence" value="ECO:0007669"/>
    <property type="project" value="InterPro"/>
</dbReference>
<keyword evidence="8 9" id="KW-0472">Membrane</keyword>
<evidence type="ECO:0000259" key="11">
    <source>
        <dbReference type="PROSITE" id="PS50929"/>
    </source>
</evidence>
<dbReference type="STRING" id="482461.SAMN05216244_3369"/>
<dbReference type="PROSITE" id="PS00211">
    <property type="entry name" value="ABC_TRANSPORTER_1"/>
    <property type="match status" value="1"/>
</dbReference>
<keyword evidence="2" id="KW-0813">Transport</keyword>
<feature type="transmembrane region" description="Helical" evidence="9">
    <location>
        <begin position="61"/>
        <end position="88"/>
    </location>
</feature>
<dbReference type="Pfam" id="PF00664">
    <property type="entry name" value="ABC_membrane"/>
    <property type="match status" value="1"/>
</dbReference>
<dbReference type="PROSITE" id="PS50929">
    <property type="entry name" value="ABC_TM1F"/>
    <property type="match status" value="1"/>
</dbReference>
<evidence type="ECO:0000256" key="1">
    <source>
        <dbReference type="ARBA" id="ARBA00004651"/>
    </source>
</evidence>
<dbReference type="GO" id="GO:0015421">
    <property type="term" value="F:ABC-type oligopeptide transporter activity"/>
    <property type="evidence" value="ECO:0007669"/>
    <property type="project" value="TreeGrafter"/>
</dbReference>
<protein>
    <submittedName>
        <fullName evidence="12">ATP-binding cassette, subfamily B</fullName>
    </submittedName>
</protein>
<keyword evidence="3" id="KW-1003">Cell membrane</keyword>
<proteinExistence type="predicted"/>
<accession>A0A1G9W0B5</accession>
<dbReference type="InterPro" id="IPR003593">
    <property type="entry name" value="AAA+_ATPase"/>
</dbReference>
<dbReference type="Gene3D" id="1.20.1560.10">
    <property type="entry name" value="ABC transporter type 1, transmembrane domain"/>
    <property type="match status" value="1"/>
</dbReference>
<evidence type="ECO:0000256" key="5">
    <source>
        <dbReference type="ARBA" id="ARBA00022741"/>
    </source>
</evidence>
<dbReference type="InterPro" id="IPR003439">
    <property type="entry name" value="ABC_transporter-like_ATP-bd"/>
</dbReference>
<keyword evidence="7 9" id="KW-1133">Transmembrane helix</keyword>
<evidence type="ECO:0000313" key="13">
    <source>
        <dbReference type="Proteomes" id="UP000182347"/>
    </source>
</evidence>
<feature type="domain" description="ABC transporter" evidence="10">
    <location>
        <begin position="337"/>
        <end position="572"/>
    </location>
</feature>
<feature type="transmembrane region" description="Helical" evidence="9">
    <location>
        <begin position="127"/>
        <end position="151"/>
    </location>
</feature>
<dbReference type="RefSeq" id="WP_074600429.1">
    <property type="nucleotide sequence ID" value="NZ_FNHF01000005.1"/>
</dbReference>
<evidence type="ECO:0000256" key="4">
    <source>
        <dbReference type="ARBA" id="ARBA00022692"/>
    </source>
</evidence>
<evidence type="ECO:0000256" key="9">
    <source>
        <dbReference type="SAM" id="Phobius"/>
    </source>
</evidence>
<dbReference type="InterPro" id="IPR036640">
    <property type="entry name" value="ABC1_TM_sf"/>
</dbReference>
<reference evidence="13" key="1">
    <citation type="submission" date="2016-10" db="EMBL/GenBank/DDBJ databases">
        <authorList>
            <person name="Varghese N."/>
            <person name="Submissions S."/>
        </authorList>
    </citation>
    <scope>NUCLEOTIDE SEQUENCE [LARGE SCALE GENOMIC DNA]</scope>
    <source>
        <strain evidence="13">CGMCC 1.6199</strain>
    </source>
</reference>
<keyword evidence="13" id="KW-1185">Reference proteome</keyword>
<dbReference type="PROSITE" id="PS50893">
    <property type="entry name" value="ABC_TRANSPORTER_2"/>
    <property type="match status" value="1"/>
</dbReference>
<name>A0A1G9W0B5_9BACI</name>
<dbReference type="InterPro" id="IPR011527">
    <property type="entry name" value="ABC1_TM_dom"/>
</dbReference>
<evidence type="ECO:0000259" key="10">
    <source>
        <dbReference type="PROSITE" id="PS50893"/>
    </source>
</evidence>
<organism evidence="12 13">
    <name type="scientific">Sediminibacillus halophilus</name>
    <dbReference type="NCBI Taxonomy" id="482461"/>
    <lineage>
        <taxon>Bacteria</taxon>
        <taxon>Bacillati</taxon>
        <taxon>Bacillota</taxon>
        <taxon>Bacilli</taxon>
        <taxon>Bacillales</taxon>
        <taxon>Bacillaceae</taxon>
        <taxon>Sediminibacillus</taxon>
    </lineage>
</organism>
<evidence type="ECO:0000256" key="3">
    <source>
        <dbReference type="ARBA" id="ARBA00022475"/>
    </source>
</evidence>
<dbReference type="Pfam" id="PF00005">
    <property type="entry name" value="ABC_tran"/>
    <property type="match status" value="1"/>
</dbReference>
<evidence type="ECO:0000256" key="8">
    <source>
        <dbReference type="ARBA" id="ARBA00023136"/>
    </source>
</evidence>
<keyword evidence="5" id="KW-0547">Nucleotide-binding</keyword>
<dbReference type="FunFam" id="1.20.1560.10:FF:000011">
    <property type="entry name" value="Multidrug ABC transporter ATP-binding protein"/>
    <property type="match status" value="1"/>
</dbReference>
<evidence type="ECO:0000256" key="2">
    <source>
        <dbReference type="ARBA" id="ARBA00022448"/>
    </source>
</evidence>
<dbReference type="SUPFAM" id="SSF52540">
    <property type="entry name" value="P-loop containing nucleoside triphosphate hydrolases"/>
    <property type="match status" value="1"/>
</dbReference>
<keyword evidence="4 9" id="KW-0812">Transmembrane</keyword>
<dbReference type="InterPro" id="IPR039421">
    <property type="entry name" value="Type_1_exporter"/>
</dbReference>
<dbReference type="CDD" id="cd18541">
    <property type="entry name" value="ABC_6TM_TmrB_like"/>
    <property type="match status" value="1"/>
</dbReference>
<dbReference type="Gene3D" id="3.40.50.300">
    <property type="entry name" value="P-loop containing nucleotide triphosphate hydrolases"/>
    <property type="match status" value="1"/>
</dbReference>
<keyword evidence="6 12" id="KW-0067">ATP-binding</keyword>
<evidence type="ECO:0000313" key="12">
    <source>
        <dbReference type="EMBL" id="SDM77586.1"/>
    </source>
</evidence>
<sequence>MFSVFWKLDWFFKKYWKRYSFAIVALIAASLIDLVPPKLVGMAIDEMQFQTFNWDRMLELLMLYGLIIILSYTISFLWDYNLFGGAAIMEKLMRSRLMHHFLRMTPTFFGKYRTGDLMARSTNDLKAISMTTGFGILTLVDSSIFMLMIIAVMGFTISWNLTIAALLPLPIMAVVMQKYGNVIHDRFTKAQHAFGEMNNEVLESIRGVRVIRAFVQEEQDEQRFQIMTSDVYQKNLEVAKIDALFEPTMKILVGLSYTVGLGYGAMLVFQNVLTIGELVSFNVYLGMLIWPMFAVGELINVMQRGNASLDRVNETLGYQADVRDPLQPSSAPSPESIVFDKVSFAYPDSAQDSLVAIDFKVEKGQTIGVVGKTGAGKTTLFKQLLREYPGMRGDLRISGIPIEQLSLEDVRSWIGYVPQEQILFSKTIRENIQFGKPEATDKEIFRVMETAQFLKDIQALPKGLDTKVGESGVTLSGGQKQRVSLARAFIKDPQILILDDALSAVDGKTEANIIGHLKKERKNKTTFIAAHRLSAVEHADLVIVLNGGKVVEKGTHQQLMEINGWYAAQFELQQLEEQEVIS</sequence>
<evidence type="ECO:0000256" key="6">
    <source>
        <dbReference type="ARBA" id="ARBA00022840"/>
    </source>
</evidence>
<feature type="transmembrane region" description="Helical" evidence="9">
    <location>
        <begin position="251"/>
        <end position="269"/>
    </location>
</feature>
<dbReference type="FunFam" id="3.40.50.300:FF:000221">
    <property type="entry name" value="Multidrug ABC transporter ATP-binding protein"/>
    <property type="match status" value="1"/>
</dbReference>
<dbReference type="EMBL" id="FNHF01000005">
    <property type="protein sequence ID" value="SDM77586.1"/>
    <property type="molecule type" value="Genomic_DNA"/>
</dbReference>
<dbReference type="PANTHER" id="PTHR43394">
    <property type="entry name" value="ATP-DEPENDENT PERMEASE MDL1, MITOCHONDRIAL"/>
    <property type="match status" value="1"/>
</dbReference>
<evidence type="ECO:0000256" key="7">
    <source>
        <dbReference type="ARBA" id="ARBA00022989"/>
    </source>
</evidence>
<dbReference type="InterPro" id="IPR027417">
    <property type="entry name" value="P-loop_NTPase"/>
</dbReference>
<dbReference type="GO" id="GO:0005524">
    <property type="term" value="F:ATP binding"/>
    <property type="evidence" value="ECO:0007669"/>
    <property type="project" value="UniProtKB-KW"/>
</dbReference>
<dbReference type="Proteomes" id="UP000182347">
    <property type="component" value="Unassembled WGS sequence"/>
</dbReference>
<dbReference type="SUPFAM" id="SSF90123">
    <property type="entry name" value="ABC transporter transmembrane region"/>
    <property type="match status" value="1"/>
</dbReference>
<feature type="transmembrane region" description="Helical" evidence="9">
    <location>
        <begin position="281"/>
        <end position="301"/>
    </location>
</feature>
<dbReference type="AlphaFoldDB" id="A0A1G9W0B5"/>
<feature type="transmembrane region" description="Helical" evidence="9">
    <location>
        <begin position="157"/>
        <end position="176"/>
    </location>
</feature>
<dbReference type="SMART" id="SM00382">
    <property type="entry name" value="AAA"/>
    <property type="match status" value="1"/>
</dbReference>
<comment type="subcellular location">
    <subcellularLocation>
        <location evidence="1">Cell membrane</location>
        <topology evidence="1">Multi-pass membrane protein</topology>
    </subcellularLocation>
</comment>